<evidence type="ECO:0000313" key="2">
    <source>
        <dbReference type="EMBL" id="AFK13857.1"/>
    </source>
</evidence>
<feature type="region of interest" description="Disordered" evidence="1">
    <location>
        <begin position="1"/>
        <end position="37"/>
    </location>
</feature>
<accession>J3S673</accession>
<feature type="compositionally biased region" description="Acidic residues" evidence="1">
    <location>
        <begin position="17"/>
        <end position="29"/>
    </location>
</feature>
<reference evidence="2" key="1">
    <citation type="submission" date="2011-08" db="EMBL/GenBank/DDBJ databases">
        <authorList>
            <person name="Xu D.-C."/>
            <person name="Zhang C.-L."/>
        </authorList>
    </citation>
    <scope>NUCLEOTIDE SEQUENCE</scope>
</reference>
<dbReference type="AlphaFoldDB" id="J3S673"/>
<proteinExistence type="predicted"/>
<organism evidence="2">
    <name type="scientific">Beta vulgaris subsp. vulgaris</name>
    <name type="common">Beet</name>
    <dbReference type="NCBI Taxonomy" id="3555"/>
    <lineage>
        <taxon>Eukaryota</taxon>
        <taxon>Viridiplantae</taxon>
        <taxon>Streptophyta</taxon>
        <taxon>Embryophyta</taxon>
        <taxon>Tracheophyta</taxon>
        <taxon>Spermatophyta</taxon>
        <taxon>Magnoliopsida</taxon>
        <taxon>eudicotyledons</taxon>
        <taxon>Gunneridae</taxon>
        <taxon>Pentapetalae</taxon>
        <taxon>Caryophyllales</taxon>
        <taxon>Chenopodiaceae</taxon>
        <taxon>Betoideae</taxon>
        <taxon>Beta</taxon>
    </lineage>
</organism>
<dbReference type="EMBL" id="JN606071">
    <property type="protein sequence ID" value="AFK13857.1"/>
    <property type="molecule type" value="Genomic_DNA"/>
</dbReference>
<evidence type="ECO:0000256" key="1">
    <source>
        <dbReference type="SAM" id="MobiDB-lite"/>
    </source>
</evidence>
<protein>
    <submittedName>
        <fullName evidence="2">Uncharacterized protein</fullName>
    </submittedName>
</protein>
<feature type="region of interest" description="Disordered" evidence="1">
    <location>
        <begin position="290"/>
        <end position="354"/>
    </location>
</feature>
<sequence>MRSDDSGRWIPPLIVSDLDDEEDMEEEQVDYSKRKSRHVAKGEMRTKCVPQSLTLEPLGRPGVVQLPYTGRDNAPLHILNSGFGYRGLKPTGNDLICQPATPPPPPLSCGQIWRNTEVYDEDMGYKDDVTLKTWSLETGLPAHGQAGVAQGLSGAGYEIATHSQYRPMTFGVVPPPNLKRGSNLAVGVGSSKTEAARNVCERLWARSGIISESESFDIDDDEDSHVSRKEVHYNPSNIDGNKSVIDEGAAEVDARSRLFTAAQKHAEVRFVMEAVRQRNRQNPYPGEWILPQGANSSSGATSCKIGVKTGGLDDNEDDELVSRSAGWSSRGVRKKLEKKLEEKTTSSTHPNYQR</sequence>
<name>J3S673_BETVV</name>